<dbReference type="PANTHER" id="PTHR21485">
    <property type="entry name" value="HAD SUPERFAMILY MEMBERS CMAS AND KDSC"/>
    <property type="match status" value="1"/>
</dbReference>
<organism evidence="1 2">
    <name type="scientific">Algoriphagus formosus</name>
    <dbReference type="NCBI Taxonomy" id="2007308"/>
    <lineage>
        <taxon>Bacteria</taxon>
        <taxon>Pseudomonadati</taxon>
        <taxon>Bacteroidota</taxon>
        <taxon>Cytophagia</taxon>
        <taxon>Cytophagales</taxon>
        <taxon>Cyclobacteriaceae</taxon>
        <taxon>Algoriphagus</taxon>
    </lineage>
</organism>
<name>A0A4V3ARP2_9BACT</name>
<dbReference type="CDD" id="cd02513">
    <property type="entry name" value="CMP-NeuAc_Synthase"/>
    <property type="match status" value="1"/>
</dbReference>
<reference evidence="1 2" key="1">
    <citation type="submission" date="2019-03" db="EMBL/GenBank/DDBJ databases">
        <title>Algoriphagus aquimaris sp. nov., isolated form marine sediment in Pohang, Korea.</title>
        <authorList>
            <person name="Kim J."/>
            <person name="Yoon S.-H."/>
            <person name="Lee S.-S."/>
        </authorList>
    </citation>
    <scope>NUCLEOTIDE SEQUENCE [LARGE SCALE GENOMIC DNA]</scope>
    <source>
        <strain evidence="1 2">F21</strain>
    </source>
</reference>
<dbReference type="PANTHER" id="PTHR21485:SF6">
    <property type="entry name" value="N-ACYLNEURAMINATE CYTIDYLYLTRANSFERASE-RELATED"/>
    <property type="match status" value="1"/>
</dbReference>
<dbReference type="Pfam" id="PF02348">
    <property type="entry name" value="CTP_transf_3"/>
    <property type="match status" value="1"/>
</dbReference>
<dbReference type="InterPro" id="IPR020039">
    <property type="entry name" value="PseF"/>
</dbReference>
<gene>
    <name evidence="1" type="primary">pseF</name>
    <name evidence="1" type="ORF">E1898_05440</name>
</gene>
<keyword evidence="1" id="KW-0548">Nucleotidyltransferase</keyword>
<evidence type="ECO:0000313" key="1">
    <source>
        <dbReference type="EMBL" id="TDK47367.1"/>
    </source>
</evidence>
<keyword evidence="2" id="KW-1185">Reference proteome</keyword>
<dbReference type="NCBIfam" id="TIGR03584">
    <property type="entry name" value="PseF"/>
    <property type="match status" value="1"/>
</dbReference>
<dbReference type="InterPro" id="IPR003329">
    <property type="entry name" value="Cytidylyl_trans"/>
</dbReference>
<dbReference type="EC" id="2.7.7.81" evidence="1"/>
<evidence type="ECO:0000313" key="2">
    <source>
        <dbReference type="Proteomes" id="UP000295438"/>
    </source>
</evidence>
<dbReference type="SUPFAM" id="SSF53448">
    <property type="entry name" value="Nucleotide-diphospho-sugar transferases"/>
    <property type="match status" value="1"/>
</dbReference>
<keyword evidence="1" id="KW-0808">Transferase</keyword>
<dbReference type="Gene3D" id="3.90.550.10">
    <property type="entry name" value="Spore Coat Polysaccharide Biosynthesis Protein SpsA, Chain A"/>
    <property type="match status" value="1"/>
</dbReference>
<dbReference type="InterPro" id="IPR050793">
    <property type="entry name" value="CMP-NeuNAc_synthase"/>
</dbReference>
<protein>
    <submittedName>
        <fullName evidence="1">Pseudaminic acid cytidylyltransferase</fullName>
        <ecNumber evidence="1">2.7.7.81</ecNumber>
    </submittedName>
</protein>
<dbReference type="Proteomes" id="UP000295438">
    <property type="component" value="Unassembled WGS sequence"/>
</dbReference>
<comment type="caution">
    <text evidence="1">The sequence shown here is derived from an EMBL/GenBank/DDBJ whole genome shotgun (WGS) entry which is preliminary data.</text>
</comment>
<accession>A0A4V3ARP2</accession>
<proteinExistence type="predicted"/>
<dbReference type="InterPro" id="IPR029044">
    <property type="entry name" value="Nucleotide-diphossugar_trans"/>
</dbReference>
<dbReference type="EMBL" id="SMUW01000029">
    <property type="protein sequence ID" value="TDK47367.1"/>
    <property type="molecule type" value="Genomic_DNA"/>
</dbReference>
<sequence length="225" mass="25636">MGDLCIIPARGGSKRIPRKNIREFLGKPIIAYSIQTALDSGLFDEVMVSTDDLEIAKVAEDFGATVPFLRSKEKSDDFSPLAEVVEEVLETYLSAGRTFEFICCLLPTSPLTQNSDLLDARQLLESSNFDSVRPIVPFSYPIQRAFRMTEGGEVDFFFSEFSNHRSQDLEKAYHDAGQFYWFKAQSGMKKGKRGAIVISEKYAQDIDTLEDWEMAEWKFKNLRRI</sequence>
<dbReference type="AlphaFoldDB" id="A0A4V3ARP2"/>
<dbReference type="GO" id="GO:0008781">
    <property type="term" value="F:N-acylneuraminate cytidylyltransferase activity"/>
    <property type="evidence" value="ECO:0007669"/>
    <property type="project" value="TreeGrafter"/>
</dbReference>